<dbReference type="GO" id="GO:0005524">
    <property type="term" value="F:ATP binding"/>
    <property type="evidence" value="ECO:0007669"/>
    <property type="project" value="UniProtKB-UniRule"/>
</dbReference>
<keyword evidence="3 6" id="KW-0547">Nucleotide-binding</keyword>
<dbReference type="HAMAP" id="MF_01926">
    <property type="entry name" value="PurS"/>
    <property type="match status" value="1"/>
</dbReference>
<dbReference type="OrthoDB" id="9799101at2"/>
<dbReference type="UniPathway" id="UPA00074">
    <property type="reaction ID" value="UER00128"/>
</dbReference>
<keyword evidence="4 6" id="KW-0658">Purine biosynthesis</keyword>
<evidence type="ECO:0000313" key="7">
    <source>
        <dbReference type="EMBL" id="KRL90761.1"/>
    </source>
</evidence>
<evidence type="ECO:0000256" key="5">
    <source>
        <dbReference type="ARBA" id="ARBA00022840"/>
    </source>
</evidence>
<name>A0A0R1UBK5_9LACO</name>
<evidence type="ECO:0000256" key="4">
    <source>
        <dbReference type="ARBA" id="ARBA00022755"/>
    </source>
</evidence>
<keyword evidence="1 6" id="KW-0963">Cytoplasm</keyword>
<gene>
    <name evidence="6" type="primary">purS</name>
    <name evidence="7" type="ORF">FC46_GL001768</name>
</gene>
<sequence length="84" mass="9487">MTTVRIYVTYKPSVFDPQGAAITDSVNSLGHTEVKQIVVGKFFDVTLDENDLDKVEEDVKDIAESLLVNFNMETYKTEILEEKA</sequence>
<comment type="subcellular location">
    <subcellularLocation>
        <location evidence="6">Cytoplasm</location>
    </subcellularLocation>
</comment>
<evidence type="ECO:0000256" key="6">
    <source>
        <dbReference type="HAMAP-Rule" id="MF_01926"/>
    </source>
</evidence>
<comment type="subunit">
    <text evidence="6">Part of the FGAM synthase complex composed of 1 PurL, 1 PurQ and 2 PurS subunits.</text>
</comment>
<dbReference type="Proteomes" id="UP000051036">
    <property type="component" value="Unassembled WGS sequence"/>
</dbReference>
<dbReference type="Gene3D" id="3.30.1280.10">
    <property type="entry name" value="Phosphoribosylformylglycinamidine synthase subunit PurS"/>
    <property type="match status" value="1"/>
</dbReference>
<evidence type="ECO:0000256" key="2">
    <source>
        <dbReference type="ARBA" id="ARBA00022598"/>
    </source>
</evidence>
<reference evidence="7 8" key="1">
    <citation type="journal article" date="2015" name="Genome Announc.">
        <title>Expanding the biotechnology potential of lactobacilli through comparative genomics of 213 strains and associated genera.</title>
        <authorList>
            <person name="Sun Z."/>
            <person name="Harris H.M."/>
            <person name="McCann A."/>
            <person name="Guo C."/>
            <person name="Argimon S."/>
            <person name="Zhang W."/>
            <person name="Yang X."/>
            <person name="Jeffery I.B."/>
            <person name="Cooney J.C."/>
            <person name="Kagawa T.F."/>
            <person name="Liu W."/>
            <person name="Song Y."/>
            <person name="Salvetti E."/>
            <person name="Wrobel A."/>
            <person name="Rasinkangas P."/>
            <person name="Parkhill J."/>
            <person name="Rea M.C."/>
            <person name="O'Sullivan O."/>
            <person name="Ritari J."/>
            <person name="Douillard F.P."/>
            <person name="Paul Ross R."/>
            <person name="Yang R."/>
            <person name="Briner A.E."/>
            <person name="Felis G.E."/>
            <person name="de Vos W.M."/>
            <person name="Barrangou R."/>
            <person name="Klaenhammer T.R."/>
            <person name="Caufield P.W."/>
            <person name="Cui Y."/>
            <person name="Zhang H."/>
            <person name="O'Toole P.W."/>
        </authorList>
    </citation>
    <scope>NUCLEOTIDE SEQUENCE [LARGE SCALE GENOMIC DNA]</scope>
    <source>
        <strain evidence="7 8">DSM 16043</strain>
    </source>
</reference>
<evidence type="ECO:0000256" key="1">
    <source>
        <dbReference type="ARBA" id="ARBA00022490"/>
    </source>
</evidence>
<dbReference type="GO" id="GO:0004642">
    <property type="term" value="F:phosphoribosylformylglycinamidine synthase activity"/>
    <property type="evidence" value="ECO:0007669"/>
    <property type="project" value="UniProtKB-UniRule"/>
</dbReference>
<dbReference type="PANTHER" id="PTHR34696:SF1">
    <property type="entry name" value="PHOSPHORIBOSYLFORMYLGLYCINAMIDINE SYNTHASE SUBUNIT PURS"/>
    <property type="match status" value="1"/>
</dbReference>
<comment type="caution">
    <text evidence="7">The sequence shown here is derived from an EMBL/GenBank/DDBJ whole genome shotgun (WGS) entry which is preliminary data.</text>
</comment>
<protein>
    <recommendedName>
        <fullName evidence="6">Phosphoribosylformylglycinamidine synthase subunit PurS</fullName>
        <shortName evidence="6">FGAM synthase</shortName>
        <ecNumber evidence="6">6.3.5.3</ecNumber>
    </recommendedName>
    <alternativeName>
        <fullName evidence="6">Formylglycinamide ribonucleotide amidotransferase subunit III</fullName>
        <shortName evidence="6">FGAR amidotransferase III</shortName>
        <shortName evidence="6">FGAR-AT III</shortName>
    </alternativeName>
    <alternativeName>
        <fullName evidence="6">Phosphoribosylformylglycinamidine synthase subunit III</fullName>
    </alternativeName>
</protein>
<dbReference type="GO" id="GO:0006189">
    <property type="term" value="P:'de novo' IMP biosynthetic process"/>
    <property type="evidence" value="ECO:0007669"/>
    <property type="project" value="UniProtKB-UniRule"/>
</dbReference>
<dbReference type="EC" id="6.3.5.3" evidence="6"/>
<comment type="catalytic activity">
    <reaction evidence="6">
        <text>N(2)-formyl-N(1)-(5-phospho-beta-D-ribosyl)glycinamide + L-glutamine + ATP + H2O = 2-formamido-N(1)-(5-O-phospho-beta-D-ribosyl)acetamidine + L-glutamate + ADP + phosphate + H(+)</text>
        <dbReference type="Rhea" id="RHEA:17129"/>
        <dbReference type="ChEBI" id="CHEBI:15377"/>
        <dbReference type="ChEBI" id="CHEBI:15378"/>
        <dbReference type="ChEBI" id="CHEBI:29985"/>
        <dbReference type="ChEBI" id="CHEBI:30616"/>
        <dbReference type="ChEBI" id="CHEBI:43474"/>
        <dbReference type="ChEBI" id="CHEBI:58359"/>
        <dbReference type="ChEBI" id="CHEBI:147286"/>
        <dbReference type="ChEBI" id="CHEBI:147287"/>
        <dbReference type="ChEBI" id="CHEBI:456216"/>
        <dbReference type="EC" id="6.3.5.3"/>
    </reaction>
</comment>
<comment type="pathway">
    <text evidence="6">Purine metabolism; IMP biosynthesis via de novo pathway; 5-amino-1-(5-phospho-D-ribosyl)imidazole from N(2)-formyl-N(1)-(5-phospho-D-ribosyl)glycinamide: step 1/2.</text>
</comment>
<dbReference type="Pfam" id="PF02700">
    <property type="entry name" value="PurS"/>
    <property type="match status" value="1"/>
</dbReference>
<keyword evidence="2 6" id="KW-0436">Ligase</keyword>
<dbReference type="SUPFAM" id="SSF82697">
    <property type="entry name" value="PurS-like"/>
    <property type="match status" value="1"/>
</dbReference>
<keyword evidence="8" id="KW-1185">Reference proteome</keyword>
<dbReference type="NCBIfam" id="TIGR00302">
    <property type="entry name" value="phosphoribosylformylglycinamidine synthase subunit PurS"/>
    <property type="match status" value="1"/>
</dbReference>
<evidence type="ECO:0000313" key="8">
    <source>
        <dbReference type="Proteomes" id="UP000051036"/>
    </source>
</evidence>
<comment type="similarity">
    <text evidence="6">Belongs to the PurS family.</text>
</comment>
<keyword evidence="5 6" id="KW-0067">ATP-binding</keyword>
<comment type="function">
    <text evidence="6">Part of the phosphoribosylformylglycinamidine synthase complex involved in the purines biosynthetic pathway. Catalyzes the ATP-dependent conversion of formylglycinamide ribonucleotide (FGAR) and glutamine to yield formylglycinamidine ribonucleotide (FGAM) and glutamate. The FGAM synthase complex is composed of three subunits. PurQ produces an ammonia molecule by converting glutamine to glutamate. PurL transfers the ammonia molecule to FGAR to form FGAM in an ATP-dependent manner. PurS interacts with PurQ and PurL and is thought to assist in the transfer of the ammonia molecule from PurQ to PurL.</text>
</comment>
<dbReference type="InterPro" id="IPR036604">
    <property type="entry name" value="PurS-like_sf"/>
</dbReference>
<dbReference type="PANTHER" id="PTHR34696">
    <property type="entry name" value="PHOSPHORIBOSYLFORMYLGLYCINAMIDINE SYNTHASE SUBUNIT PURS"/>
    <property type="match status" value="1"/>
</dbReference>
<dbReference type="GO" id="GO:0005737">
    <property type="term" value="C:cytoplasm"/>
    <property type="evidence" value="ECO:0007669"/>
    <property type="project" value="UniProtKB-SubCell"/>
</dbReference>
<dbReference type="EMBL" id="AZFM01000007">
    <property type="protein sequence ID" value="KRL90761.1"/>
    <property type="molecule type" value="Genomic_DNA"/>
</dbReference>
<organism evidence="7 8">
    <name type="scientific">Lactobacillus kalixensis DSM 16043</name>
    <dbReference type="NCBI Taxonomy" id="1423763"/>
    <lineage>
        <taxon>Bacteria</taxon>
        <taxon>Bacillati</taxon>
        <taxon>Bacillota</taxon>
        <taxon>Bacilli</taxon>
        <taxon>Lactobacillales</taxon>
        <taxon>Lactobacillaceae</taxon>
        <taxon>Lactobacillus</taxon>
    </lineage>
</organism>
<dbReference type="RefSeq" id="WP_057797892.1">
    <property type="nucleotide sequence ID" value="NZ_AZFM01000007.1"/>
</dbReference>
<dbReference type="PATRIC" id="fig|1423763.3.peg.1801"/>
<dbReference type="NCBIfam" id="NF004630">
    <property type="entry name" value="PRK05974.1"/>
    <property type="match status" value="1"/>
</dbReference>
<proteinExistence type="inferred from homology"/>
<dbReference type="InterPro" id="IPR003850">
    <property type="entry name" value="PurS"/>
</dbReference>
<dbReference type="AlphaFoldDB" id="A0A0R1UBK5"/>
<accession>A0A0R1UBK5</accession>
<evidence type="ECO:0000256" key="3">
    <source>
        <dbReference type="ARBA" id="ARBA00022741"/>
    </source>
</evidence>
<dbReference type="STRING" id="1423763.FC46_GL001768"/>